<feature type="coiled-coil region" evidence="12">
    <location>
        <begin position="343"/>
        <end position="370"/>
    </location>
</feature>
<keyword evidence="14" id="KW-1185">Reference proteome</keyword>
<keyword evidence="6 11" id="KW-0969">Cilium</keyword>
<evidence type="ECO:0000256" key="8">
    <source>
        <dbReference type="ARBA" id="ARBA00023273"/>
    </source>
</evidence>
<dbReference type="PANTHER" id="PTHR19960:SF25">
    <property type="entry name" value="TEKTIN-1"/>
    <property type="match status" value="1"/>
</dbReference>
<dbReference type="GO" id="GO:0005930">
    <property type="term" value="C:axoneme"/>
    <property type="evidence" value="ECO:0007669"/>
    <property type="project" value="UniProtKB-SubCell"/>
</dbReference>
<dbReference type="GO" id="GO:0060271">
    <property type="term" value="P:cilium assembly"/>
    <property type="evidence" value="ECO:0007669"/>
    <property type="project" value="UniProtKB-UniRule"/>
</dbReference>
<comment type="function">
    <text evidence="9">Microtubule inner protein (MIP) part of the dynein-decorated doublet microtubules (DMTs) in cilia and flagellar axoneme. Forms filamentous polymers in the walls of ciliary and flagellar microtubules.</text>
</comment>
<evidence type="ECO:0000256" key="12">
    <source>
        <dbReference type="SAM" id="Coils"/>
    </source>
</evidence>
<feature type="coiled-coil region" evidence="12">
    <location>
        <begin position="230"/>
        <end position="304"/>
    </location>
</feature>
<dbReference type="PANTHER" id="PTHR19960">
    <property type="entry name" value="TEKTIN"/>
    <property type="match status" value="1"/>
</dbReference>
<feature type="coiled-coil region" evidence="12">
    <location>
        <begin position="27"/>
        <end position="83"/>
    </location>
</feature>
<evidence type="ECO:0000256" key="2">
    <source>
        <dbReference type="ARBA" id="ARBA00007209"/>
    </source>
</evidence>
<evidence type="ECO:0000313" key="14">
    <source>
        <dbReference type="Proteomes" id="UP000324632"/>
    </source>
</evidence>
<name>A0A5A9MYV0_9TELE</name>
<comment type="caution">
    <text evidence="13">The sequence shown here is derived from an EMBL/GenBank/DDBJ whole genome shotgun (WGS) entry which is preliminary data.</text>
</comment>
<comment type="subunit">
    <text evidence="10">Microtubule inner protein component of sperm flagellar doublet microtubules.</text>
</comment>
<comment type="similarity">
    <text evidence="2 11">Belongs to the tektin family.</text>
</comment>
<dbReference type="EMBL" id="SOYY01000025">
    <property type="protein sequence ID" value="KAA0702176.1"/>
    <property type="molecule type" value="Genomic_DNA"/>
</dbReference>
<dbReference type="GO" id="GO:0015630">
    <property type="term" value="C:microtubule cytoskeleton"/>
    <property type="evidence" value="ECO:0007669"/>
    <property type="project" value="UniProtKB-UniRule"/>
</dbReference>
<gene>
    <name evidence="13" type="ORF">E1301_Tti011051</name>
</gene>
<dbReference type="Proteomes" id="UP000324632">
    <property type="component" value="Chromosome 25"/>
</dbReference>
<reference evidence="13 14" key="1">
    <citation type="journal article" date="2019" name="Mol. Ecol. Resour.">
        <title>Chromosome-level genome assembly of Triplophysa tibetana, a fish adapted to the harsh high-altitude environment of the Tibetan Plateau.</title>
        <authorList>
            <person name="Yang X."/>
            <person name="Liu H."/>
            <person name="Ma Z."/>
            <person name="Zou Y."/>
            <person name="Zou M."/>
            <person name="Mao Y."/>
            <person name="Li X."/>
            <person name="Wang H."/>
            <person name="Chen T."/>
            <person name="Wang W."/>
            <person name="Yang R."/>
        </authorList>
    </citation>
    <scope>NUCLEOTIDE SEQUENCE [LARGE SCALE GENOMIC DNA]</scope>
    <source>
        <strain evidence="13">TTIB1903HZAU</strain>
        <tissue evidence="13">Muscle</tissue>
    </source>
</reference>
<dbReference type="PRINTS" id="PR00511">
    <property type="entry name" value="TEKTIN"/>
</dbReference>
<dbReference type="Pfam" id="PF03148">
    <property type="entry name" value="Tektin"/>
    <property type="match status" value="1"/>
</dbReference>
<proteinExistence type="inferred from homology"/>
<evidence type="ECO:0000256" key="5">
    <source>
        <dbReference type="ARBA" id="ARBA00023054"/>
    </source>
</evidence>
<comment type="subcellular location">
    <subcellularLocation>
        <location evidence="11">Cytoplasm</location>
        <location evidence="11">Cytoskeleton</location>
        <location evidence="11">Cilium axoneme</location>
    </subcellularLocation>
    <subcellularLocation>
        <location evidence="1">Cytoplasm</location>
        <location evidence="1">Cytoskeleton</location>
        <location evidence="1">Flagellum axoneme</location>
    </subcellularLocation>
</comment>
<organism evidence="13 14">
    <name type="scientific">Triplophysa tibetana</name>
    <dbReference type="NCBI Taxonomy" id="1572043"/>
    <lineage>
        <taxon>Eukaryota</taxon>
        <taxon>Metazoa</taxon>
        <taxon>Chordata</taxon>
        <taxon>Craniata</taxon>
        <taxon>Vertebrata</taxon>
        <taxon>Euteleostomi</taxon>
        <taxon>Actinopterygii</taxon>
        <taxon>Neopterygii</taxon>
        <taxon>Teleostei</taxon>
        <taxon>Ostariophysi</taxon>
        <taxon>Cypriniformes</taxon>
        <taxon>Nemacheilidae</taxon>
        <taxon>Triplophysa</taxon>
    </lineage>
</organism>
<evidence type="ECO:0000256" key="10">
    <source>
        <dbReference type="ARBA" id="ARBA00046435"/>
    </source>
</evidence>
<keyword evidence="8 11" id="KW-0966">Cell projection</keyword>
<evidence type="ECO:0000256" key="1">
    <source>
        <dbReference type="ARBA" id="ARBA00004611"/>
    </source>
</evidence>
<evidence type="ECO:0000256" key="7">
    <source>
        <dbReference type="ARBA" id="ARBA00023212"/>
    </source>
</evidence>
<protein>
    <recommendedName>
        <fullName evidence="11">Tektin</fullName>
    </recommendedName>
</protein>
<sequence>MSRLIGPPNKFLPHEWKHANQVQFRRSEQERTRSEKLTAECKRMIEESNTSTKRMQQDAQTKLEQRIQDIKFWRQELEQMFEEMVQEIETLIVFKSRVERALESCSQPLQVTLQCLAERQKRVAIDLVHDEVEEELLKEKEVTEGVMVLLQRTLEQINEQIRLVRSVKYCLDKDLKDKFQAERIDDFCSLLTNTSPGGHGGNSEFFSHPLLMTLTPEEWESICNINISKAEKEKNNSHSLRALVESLLEQTATDMRRQHDTTGRAMELRIQEAKAAKAELENQLDKLLEETASQEKNLEDLRVAVAEKEAPLRVAQTQLSTRSQRPNVELCHDPAQTRLLTEVKELANHVERLTEAIELSEMELKALAGQQLILEEEIQVKSNSIYIDEVICRQLRETPLDVF</sequence>
<evidence type="ECO:0000313" key="13">
    <source>
        <dbReference type="EMBL" id="KAA0702176.1"/>
    </source>
</evidence>
<evidence type="ECO:0000256" key="4">
    <source>
        <dbReference type="ARBA" id="ARBA00022846"/>
    </source>
</evidence>
<keyword evidence="4 11" id="KW-0282">Flagellum</keyword>
<evidence type="ECO:0000256" key="9">
    <source>
        <dbReference type="ARBA" id="ARBA00045224"/>
    </source>
</evidence>
<keyword evidence="5 12" id="KW-0175">Coiled coil</keyword>
<evidence type="ECO:0000256" key="3">
    <source>
        <dbReference type="ARBA" id="ARBA00022490"/>
    </source>
</evidence>
<dbReference type="AlphaFoldDB" id="A0A5A9MYV0"/>
<dbReference type="GO" id="GO:0060294">
    <property type="term" value="P:cilium movement involved in cell motility"/>
    <property type="evidence" value="ECO:0007669"/>
    <property type="project" value="UniProtKB-UniRule"/>
</dbReference>
<keyword evidence="3" id="KW-0963">Cytoplasm</keyword>
<evidence type="ECO:0000256" key="11">
    <source>
        <dbReference type="RuleBase" id="RU367040"/>
    </source>
</evidence>
<dbReference type="InterPro" id="IPR000435">
    <property type="entry name" value="Tektins"/>
</dbReference>
<accession>A0A5A9MYV0</accession>
<dbReference type="InterPro" id="IPR048256">
    <property type="entry name" value="Tektin-like"/>
</dbReference>
<keyword evidence="7" id="KW-0206">Cytoskeleton</keyword>
<dbReference type="GO" id="GO:0005634">
    <property type="term" value="C:nucleus"/>
    <property type="evidence" value="ECO:0007669"/>
    <property type="project" value="TreeGrafter"/>
</dbReference>
<evidence type="ECO:0000256" key="6">
    <source>
        <dbReference type="ARBA" id="ARBA00023069"/>
    </source>
</evidence>